<dbReference type="OrthoDB" id="9809878at2"/>
<name>A0A4Q7V7A6_9BURK</name>
<dbReference type="InterPro" id="IPR012340">
    <property type="entry name" value="NA-bd_OB-fold"/>
</dbReference>
<evidence type="ECO:0000256" key="3">
    <source>
        <dbReference type="PIRNR" id="PIRNR002070"/>
    </source>
</evidence>
<gene>
    <name evidence="5" type="ORF">EV681_4547</name>
</gene>
<dbReference type="SUPFAM" id="SSF50249">
    <property type="entry name" value="Nucleic acid-binding proteins"/>
    <property type="match status" value="1"/>
</dbReference>
<dbReference type="PANTHER" id="PTHR10302:SF27">
    <property type="entry name" value="SINGLE-STRANDED DNA-BINDING PROTEIN"/>
    <property type="match status" value="1"/>
</dbReference>
<comment type="caution">
    <text evidence="2">Lacks conserved residue(s) required for the propagation of feature annotation.</text>
</comment>
<evidence type="ECO:0000256" key="1">
    <source>
        <dbReference type="ARBA" id="ARBA00023125"/>
    </source>
</evidence>
<protein>
    <recommendedName>
        <fullName evidence="2 3">Single-stranded DNA-binding protein</fullName>
        <shortName evidence="2">SSB</shortName>
    </recommendedName>
</protein>
<comment type="subunit">
    <text evidence="2">Homotetramer.</text>
</comment>
<accession>A0A4Q7V7A6</accession>
<dbReference type="GO" id="GO:0009295">
    <property type="term" value="C:nucleoid"/>
    <property type="evidence" value="ECO:0007669"/>
    <property type="project" value="TreeGrafter"/>
</dbReference>
<comment type="caution">
    <text evidence="5">The sequence shown here is derived from an EMBL/GenBank/DDBJ whole genome shotgun (WGS) entry which is preliminary data.</text>
</comment>
<dbReference type="PROSITE" id="PS50935">
    <property type="entry name" value="SSB"/>
    <property type="match status" value="1"/>
</dbReference>
<evidence type="ECO:0000313" key="5">
    <source>
        <dbReference type="EMBL" id="RZT91193.1"/>
    </source>
</evidence>
<sequence length="135" mass="15252">MKNKVNLTGRFGRDMELKTLPNGTPVLSNSLATSRYWTDKESGEKKEETTWHAVVFYRRDAENVAKFMKKGSLVDIEGRLRNRNYEKDGQTIYVTEVVAEEVRFIPTGNNDSSVPAAPEHDAPPVADDIPEEIPQ</sequence>
<dbReference type="Proteomes" id="UP000293398">
    <property type="component" value="Unassembled WGS sequence"/>
</dbReference>
<dbReference type="Pfam" id="PF00436">
    <property type="entry name" value="SSB"/>
    <property type="match status" value="1"/>
</dbReference>
<dbReference type="GO" id="GO:0003697">
    <property type="term" value="F:single-stranded DNA binding"/>
    <property type="evidence" value="ECO:0007669"/>
    <property type="project" value="UniProtKB-UniRule"/>
</dbReference>
<dbReference type="GO" id="GO:0006260">
    <property type="term" value="P:DNA replication"/>
    <property type="evidence" value="ECO:0007669"/>
    <property type="project" value="InterPro"/>
</dbReference>
<keyword evidence="6" id="KW-1185">Reference proteome</keyword>
<dbReference type="PANTHER" id="PTHR10302">
    <property type="entry name" value="SINGLE-STRANDED DNA-BINDING PROTEIN"/>
    <property type="match status" value="1"/>
</dbReference>
<dbReference type="InterPro" id="IPR011344">
    <property type="entry name" value="ssDNA-bd"/>
</dbReference>
<dbReference type="Gene3D" id="2.40.50.140">
    <property type="entry name" value="Nucleic acid-binding proteins"/>
    <property type="match status" value="1"/>
</dbReference>
<dbReference type="CDD" id="cd04496">
    <property type="entry name" value="SSB_OBF"/>
    <property type="match status" value="1"/>
</dbReference>
<dbReference type="AlphaFoldDB" id="A0A4Q7V7A6"/>
<reference evidence="5 6" key="1">
    <citation type="submission" date="2019-02" db="EMBL/GenBank/DDBJ databases">
        <title>Genomic Encyclopedia of Type Strains, Phase IV (KMG-IV): sequencing the most valuable type-strain genomes for metagenomic binning, comparative biology and taxonomic classification.</title>
        <authorList>
            <person name="Goeker M."/>
        </authorList>
    </citation>
    <scope>NUCLEOTIDE SEQUENCE [LARGE SCALE GENOMIC DNA]</scope>
    <source>
        <strain evidence="5 6">DSM 23814</strain>
    </source>
</reference>
<dbReference type="EMBL" id="SHKO01000006">
    <property type="protein sequence ID" value="RZT91193.1"/>
    <property type="molecule type" value="Genomic_DNA"/>
</dbReference>
<evidence type="ECO:0000256" key="2">
    <source>
        <dbReference type="HAMAP-Rule" id="MF_00984"/>
    </source>
</evidence>
<dbReference type="NCBIfam" id="TIGR00621">
    <property type="entry name" value="ssb"/>
    <property type="match status" value="1"/>
</dbReference>
<organism evidence="5 6">
    <name type="scientific">Advenella incenata</name>
    <dbReference type="NCBI Taxonomy" id="267800"/>
    <lineage>
        <taxon>Bacteria</taxon>
        <taxon>Pseudomonadati</taxon>
        <taxon>Pseudomonadota</taxon>
        <taxon>Betaproteobacteria</taxon>
        <taxon>Burkholderiales</taxon>
        <taxon>Alcaligenaceae</taxon>
    </lineage>
</organism>
<dbReference type="PIRSF" id="PIRSF002070">
    <property type="entry name" value="SSB"/>
    <property type="match status" value="1"/>
</dbReference>
<dbReference type="HAMAP" id="MF_00984">
    <property type="entry name" value="SSB"/>
    <property type="match status" value="1"/>
</dbReference>
<evidence type="ECO:0000256" key="4">
    <source>
        <dbReference type="SAM" id="MobiDB-lite"/>
    </source>
</evidence>
<evidence type="ECO:0000313" key="6">
    <source>
        <dbReference type="Proteomes" id="UP000293398"/>
    </source>
</evidence>
<proteinExistence type="inferred from homology"/>
<feature type="region of interest" description="Disordered" evidence="4">
    <location>
        <begin position="107"/>
        <end position="135"/>
    </location>
</feature>
<dbReference type="RefSeq" id="WP_130305298.1">
    <property type="nucleotide sequence ID" value="NZ_SHKO01000006.1"/>
</dbReference>
<keyword evidence="1 2" id="KW-0238">DNA-binding</keyword>
<dbReference type="InterPro" id="IPR000424">
    <property type="entry name" value="Primosome_PriB/ssb"/>
</dbReference>